<keyword evidence="2" id="KW-1185">Reference proteome</keyword>
<organism evidence="1 2">
    <name type="scientific">Alligator mississippiensis</name>
    <name type="common">American alligator</name>
    <dbReference type="NCBI Taxonomy" id="8496"/>
    <lineage>
        <taxon>Eukaryota</taxon>
        <taxon>Metazoa</taxon>
        <taxon>Chordata</taxon>
        <taxon>Craniata</taxon>
        <taxon>Vertebrata</taxon>
        <taxon>Euteleostomi</taxon>
        <taxon>Archelosauria</taxon>
        <taxon>Archosauria</taxon>
        <taxon>Crocodylia</taxon>
        <taxon>Alligatoridae</taxon>
        <taxon>Alligatorinae</taxon>
        <taxon>Alligator</taxon>
    </lineage>
</organism>
<dbReference type="EMBL" id="AKHW03006283">
    <property type="protein sequence ID" value="KYO21665.1"/>
    <property type="molecule type" value="Genomic_DNA"/>
</dbReference>
<gene>
    <name evidence="1" type="ORF">Y1Q_0000391</name>
</gene>
<sequence>MDGGRKRHVLSEDGWGEPAAWFHPGVPAEAFGFGVRTASADCETPGPTWDSPRQLEPSKCKTDISVGHVWSTTSVELKHLKSALDTLKRQLNDALHYTEVNQEK</sequence>
<dbReference type="Proteomes" id="UP000050525">
    <property type="component" value="Unassembled WGS sequence"/>
</dbReference>
<evidence type="ECO:0000313" key="2">
    <source>
        <dbReference type="Proteomes" id="UP000050525"/>
    </source>
</evidence>
<name>A0A151MAX2_ALLMI</name>
<proteinExistence type="predicted"/>
<evidence type="ECO:0000313" key="1">
    <source>
        <dbReference type="EMBL" id="KYO21665.1"/>
    </source>
</evidence>
<comment type="caution">
    <text evidence="1">The sequence shown here is derived from an EMBL/GenBank/DDBJ whole genome shotgun (WGS) entry which is preliminary data.</text>
</comment>
<dbReference type="AlphaFoldDB" id="A0A151MAX2"/>
<accession>A0A151MAX2</accession>
<reference evidence="1 2" key="1">
    <citation type="journal article" date="2012" name="Genome Biol.">
        <title>Sequencing three crocodilian genomes to illuminate the evolution of archosaurs and amniotes.</title>
        <authorList>
            <person name="St John J.A."/>
            <person name="Braun E.L."/>
            <person name="Isberg S.R."/>
            <person name="Miles L.G."/>
            <person name="Chong A.Y."/>
            <person name="Gongora J."/>
            <person name="Dalzell P."/>
            <person name="Moran C."/>
            <person name="Bed'hom B."/>
            <person name="Abzhanov A."/>
            <person name="Burgess S.C."/>
            <person name="Cooksey A.M."/>
            <person name="Castoe T.A."/>
            <person name="Crawford N.G."/>
            <person name="Densmore L.D."/>
            <person name="Drew J.C."/>
            <person name="Edwards S.V."/>
            <person name="Faircloth B.C."/>
            <person name="Fujita M.K."/>
            <person name="Greenwold M.J."/>
            <person name="Hoffmann F.G."/>
            <person name="Howard J.M."/>
            <person name="Iguchi T."/>
            <person name="Janes D.E."/>
            <person name="Khan S.Y."/>
            <person name="Kohno S."/>
            <person name="de Koning A.J."/>
            <person name="Lance S.L."/>
            <person name="McCarthy F.M."/>
            <person name="McCormack J.E."/>
            <person name="Merchant M.E."/>
            <person name="Peterson D.G."/>
            <person name="Pollock D.D."/>
            <person name="Pourmand N."/>
            <person name="Raney B.J."/>
            <person name="Roessler K.A."/>
            <person name="Sanford J.R."/>
            <person name="Sawyer R.H."/>
            <person name="Schmidt C.J."/>
            <person name="Triplett E.W."/>
            <person name="Tuberville T.D."/>
            <person name="Venegas-Anaya M."/>
            <person name="Howard J.T."/>
            <person name="Jarvis E.D."/>
            <person name="Guillette L.J.Jr."/>
            <person name="Glenn T.C."/>
            <person name="Green R.E."/>
            <person name="Ray D.A."/>
        </authorList>
    </citation>
    <scope>NUCLEOTIDE SEQUENCE [LARGE SCALE GENOMIC DNA]</scope>
    <source>
        <strain evidence="1">KSC_2009_1</strain>
    </source>
</reference>
<protein>
    <submittedName>
        <fullName evidence="1">Uncharacterized protein</fullName>
    </submittedName>
</protein>